<gene>
    <name evidence="1" type="ORF">CW751_04220</name>
</gene>
<dbReference type="InterPro" id="IPR014985">
    <property type="entry name" value="WbqC"/>
</dbReference>
<dbReference type="EMBL" id="PJNI01000002">
    <property type="protein sequence ID" value="PKR81758.1"/>
    <property type="molecule type" value="Genomic_DNA"/>
</dbReference>
<reference evidence="1 2" key="1">
    <citation type="submission" date="2017-12" db="EMBL/GenBank/DDBJ databases">
        <title>The draft genome sequence of Brumimicrobium saltpan LHR20.</title>
        <authorList>
            <person name="Do Z.-J."/>
            <person name="Luo H.-R."/>
        </authorList>
    </citation>
    <scope>NUCLEOTIDE SEQUENCE [LARGE SCALE GENOMIC DNA]</scope>
    <source>
        <strain evidence="1 2">LHR20</strain>
    </source>
</reference>
<evidence type="ECO:0008006" key="3">
    <source>
        <dbReference type="Google" id="ProtNLM"/>
    </source>
</evidence>
<dbReference type="OrthoDB" id="1523452at2"/>
<protein>
    <recommendedName>
        <fullName evidence="3">WbqC-like protein</fullName>
    </recommendedName>
</protein>
<dbReference type="Pfam" id="PF08889">
    <property type="entry name" value="WbqC"/>
    <property type="match status" value="1"/>
</dbReference>
<evidence type="ECO:0000313" key="2">
    <source>
        <dbReference type="Proteomes" id="UP000236654"/>
    </source>
</evidence>
<keyword evidence="2" id="KW-1185">Reference proteome</keyword>
<comment type="caution">
    <text evidence="1">The sequence shown here is derived from an EMBL/GenBank/DDBJ whole genome shotgun (WGS) entry which is preliminary data.</text>
</comment>
<accession>A0A2I0R5A2</accession>
<evidence type="ECO:0000313" key="1">
    <source>
        <dbReference type="EMBL" id="PKR81758.1"/>
    </source>
</evidence>
<dbReference type="AlphaFoldDB" id="A0A2I0R5A2"/>
<sequence>MESFIYRDKIMFYSTNYFGTIPYFQSIARQTAITIDIHEHYKKQSWRSRTQILESNGPMYLSVPVIRPNGSQSLVSEIEVSTDPGWRKDHWKAIESSYKHAPYFFYYGPQLKNLIEQKEKFLYTFNHEILKQLLIWLDLDVEVSFSNQYIQPENREDPRIKLDQKTYAIEQKRYIQVFSDKLPFSPNLSIIDLLLNQGPLARNYLIPR</sequence>
<organism evidence="1 2">
    <name type="scientific">Brumimicrobium salinarum</name>
    <dbReference type="NCBI Taxonomy" id="2058658"/>
    <lineage>
        <taxon>Bacteria</taxon>
        <taxon>Pseudomonadati</taxon>
        <taxon>Bacteroidota</taxon>
        <taxon>Flavobacteriia</taxon>
        <taxon>Flavobacteriales</taxon>
        <taxon>Crocinitomicaceae</taxon>
        <taxon>Brumimicrobium</taxon>
    </lineage>
</organism>
<dbReference type="Proteomes" id="UP000236654">
    <property type="component" value="Unassembled WGS sequence"/>
</dbReference>
<name>A0A2I0R5A2_9FLAO</name>
<proteinExistence type="predicted"/>